<feature type="transmembrane region" description="Helical" evidence="1">
    <location>
        <begin position="51"/>
        <end position="70"/>
    </location>
</feature>
<keyword evidence="1" id="KW-0472">Membrane</keyword>
<accession>A0A1H1P6T2</accession>
<name>A0A1H1P6T2_9CORY</name>
<gene>
    <name evidence="2" type="ORF">SAMN04488539_0943</name>
</gene>
<feature type="transmembrane region" description="Helical" evidence="1">
    <location>
        <begin position="90"/>
        <end position="115"/>
    </location>
</feature>
<evidence type="ECO:0000256" key="1">
    <source>
        <dbReference type="SAM" id="Phobius"/>
    </source>
</evidence>
<dbReference type="OrthoDB" id="4426324at2"/>
<feature type="transmembrane region" description="Helical" evidence="1">
    <location>
        <begin position="232"/>
        <end position="253"/>
    </location>
</feature>
<dbReference type="STRING" id="1203190.GCA_000312345_01853"/>
<keyword evidence="1" id="KW-1133">Transmembrane helix</keyword>
<dbReference type="EMBL" id="LT629765">
    <property type="protein sequence ID" value="SDS06966.1"/>
    <property type="molecule type" value="Genomic_DNA"/>
</dbReference>
<feature type="transmembrane region" description="Helical" evidence="1">
    <location>
        <begin position="12"/>
        <end position="31"/>
    </location>
</feature>
<keyword evidence="1" id="KW-0812">Transmembrane</keyword>
<dbReference type="Proteomes" id="UP000182237">
    <property type="component" value="Chromosome I"/>
</dbReference>
<feature type="transmembrane region" description="Helical" evidence="1">
    <location>
        <begin position="205"/>
        <end position="225"/>
    </location>
</feature>
<evidence type="ECO:0000313" key="2">
    <source>
        <dbReference type="EMBL" id="SDS06966.1"/>
    </source>
</evidence>
<feature type="transmembrane region" description="Helical" evidence="1">
    <location>
        <begin position="127"/>
        <end position="150"/>
    </location>
</feature>
<evidence type="ECO:0000313" key="3">
    <source>
        <dbReference type="Proteomes" id="UP000182237"/>
    </source>
</evidence>
<proteinExistence type="predicted"/>
<dbReference type="RefSeq" id="WP_019194652.1">
    <property type="nucleotide sequence ID" value="NZ_LT629765.1"/>
</dbReference>
<keyword evidence="3" id="KW-1185">Reference proteome</keyword>
<feature type="transmembrane region" description="Helical" evidence="1">
    <location>
        <begin position="162"/>
        <end position="185"/>
    </location>
</feature>
<organism evidence="2 3">
    <name type="scientific">Corynebacterium timonense</name>
    <dbReference type="NCBI Taxonomy" id="441500"/>
    <lineage>
        <taxon>Bacteria</taxon>
        <taxon>Bacillati</taxon>
        <taxon>Actinomycetota</taxon>
        <taxon>Actinomycetes</taxon>
        <taxon>Mycobacteriales</taxon>
        <taxon>Corynebacteriaceae</taxon>
        <taxon>Corynebacterium</taxon>
    </lineage>
</organism>
<reference evidence="2 3" key="1">
    <citation type="submission" date="2016-10" db="EMBL/GenBank/DDBJ databases">
        <authorList>
            <person name="de Groot N.N."/>
        </authorList>
    </citation>
    <scope>NUCLEOTIDE SEQUENCE [LARGE SCALE GENOMIC DNA]</scope>
    <source>
        <strain evidence="2 3">DSM 45434</strain>
    </source>
</reference>
<dbReference type="eggNOG" id="ENOG5031RER">
    <property type="taxonomic scope" value="Bacteria"/>
</dbReference>
<dbReference type="AlphaFoldDB" id="A0A1H1P6T2"/>
<protein>
    <submittedName>
        <fullName evidence="2">Uncharacterized protein</fullName>
    </submittedName>
</protein>
<sequence length="436" mass="45135">MIARKFGSPALPMLGIILLVASVGISLLFAARELQFVYVRTPDVGYSLRLATSYLSFGVGIVTAFNVAALSAPRVYSATSLGRYPLARQVVLLSLTPAAVAAAGVLIGFLPVVALAAARGRAMSGGVLLNLLACVAFLAIIAAFTALIGISLRRLHPVISALVALLVTYFVVAFAANSSATWAVAAISLDAINRTDVVEPRNSSVAVLVSGVVALLSVVLVAVVARVRRGEALVGAAAVLAISGVAVGGQALAGPVVVLDRDVCATTPGGTQVCVDASDAPGLQRMVGDVAAVEEFLPAENQPPALADVSSYRIKTAHPGYRYFLVRGSERRLDIGEFLLAELGLSSCTDPTAEGAFVIDRVGVYIVNKTGAYSKNVEENGAFYKAYSDAGSALPAPVDELSMLPEGVADQLIHDNWDAITSCQGNIDMVRAPAAR</sequence>